<dbReference type="Proteomes" id="UP000799770">
    <property type="component" value="Unassembled WGS sequence"/>
</dbReference>
<feature type="compositionally biased region" description="Acidic residues" evidence="1">
    <location>
        <begin position="190"/>
        <end position="205"/>
    </location>
</feature>
<feature type="compositionally biased region" description="Low complexity" evidence="1">
    <location>
        <begin position="258"/>
        <end position="269"/>
    </location>
</feature>
<sequence length="296" mass="33126">MSRKRSRGDCVSSSEEASSSFAREASAEVKIVHLDADTAISDQPAVMRCQLPPHQPLTFTSFEEYDVHYQKIHMNRCQECQKNFPDEHFLILHIAENHDPINAAKRDRGERTYGCLVPDCDRVCSTPQKRRLHCIDKHLFPRNYDFFIVNDGIDRRSSMLRPPHRRRSSTMSSISSVQDGHRRRSSMDIVNDEQEEDKTESSEDQEAPKSPQLNERPTVTLRGRGGFGHPRRPGRGRGYGWGLSSTTSSTTKAPLETPSASASPDPVDSLTSSMSALQFVPHSVRFGKGTGRGSAG</sequence>
<feature type="domain" description="C2H2-type" evidence="2">
    <location>
        <begin position="77"/>
        <end position="98"/>
    </location>
</feature>
<dbReference type="InterPro" id="IPR039258">
    <property type="entry name" value="ZNF511"/>
</dbReference>
<dbReference type="AlphaFoldDB" id="A0A6A5ZM93"/>
<protein>
    <recommendedName>
        <fullName evidence="2">C2H2-type domain-containing protein</fullName>
    </recommendedName>
</protein>
<dbReference type="PROSITE" id="PS00028">
    <property type="entry name" value="ZINC_FINGER_C2H2_1"/>
    <property type="match status" value="1"/>
</dbReference>
<evidence type="ECO:0000313" key="4">
    <source>
        <dbReference type="Proteomes" id="UP000799770"/>
    </source>
</evidence>
<organism evidence="3 4">
    <name type="scientific">Lophiotrema nucula</name>
    <dbReference type="NCBI Taxonomy" id="690887"/>
    <lineage>
        <taxon>Eukaryota</taxon>
        <taxon>Fungi</taxon>
        <taxon>Dikarya</taxon>
        <taxon>Ascomycota</taxon>
        <taxon>Pezizomycotina</taxon>
        <taxon>Dothideomycetes</taxon>
        <taxon>Pleosporomycetidae</taxon>
        <taxon>Pleosporales</taxon>
        <taxon>Lophiotremataceae</taxon>
        <taxon>Lophiotrema</taxon>
    </lineage>
</organism>
<evidence type="ECO:0000256" key="1">
    <source>
        <dbReference type="SAM" id="MobiDB-lite"/>
    </source>
</evidence>
<dbReference type="InterPro" id="IPR013087">
    <property type="entry name" value="Znf_C2H2_type"/>
</dbReference>
<accession>A0A6A5ZM93</accession>
<feature type="region of interest" description="Disordered" evidence="1">
    <location>
        <begin position="156"/>
        <end position="270"/>
    </location>
</feature>
<gene>
    <name evidence="3" type="ORF">BDV96DRAFT_610098</name>
</gene>
<keyword evidence="4" id="KW-1185">Reference proteome</keyword>
<proteinExistence type="predicted"/>
<dbReference type="PANTHER" id="PTHR21354:SF0">
    <property type="entry name" value="ZINC FINGER PROTEIN 511"/>
    <property type="match status" value="1"/>
</dbReference>
<dbReference type="EMBL" id="ML977314">
    <property type="protein sequence ID" value="KAF2119947.1"/>
    <property type="molecule type" value="Genomic_DNA"/>
</dbReference>
<name>A0A6A5ZM93_9PLEO</name>
<dbReference type="PANTHER" id="PTHR21354">
    <property type="entry name" value="ZINC FINGER PROTEIN 511"/>
    <property type="match status" value="1"/>
</dbReference>
<feature type="compositionally biased region" description="Low complexity" evidence="1">
    <location>
        <begin position="242"/>
        <end position="251"/>
    </location>
</feature>
<reference evidence="3" key="1">
    <citation type="journal article" date="2020" name="Stud. Mycol.">
        <title>101 Dothideomycetes genomes: a test case for predicting lifestyles and emergence of pathogens.</title>
        <authorList>
            <person name="Haridas S."/>
            <person name="Albert R."/>
            <person name="Binder M."/>
            <person name="Bloem J."/>
            <person name="Labutti K."/>
            <person name="Salamov A."/>
            <person name="Andreopoulos B."/>
            <person name="Baker S."/>
            <person name="Barry K."/>
            <person name="Bills G."/>
            <person name="Bluhm B."/>
            <person name="Cannon C."/>
            <person name="Castanera R."/>
            <person name="Culley D."/>
            <person name="Daum C."/>
            <person name="Ezra D."/>
            <person name="Gonzalez J."/>
            <person name="Henrissat B."/>
            <person name="Kuo A."/>
            <person name="Liang C."/>
            <person name="Lipzen A."/>
            <person name="Lutzoni F."/>
            <person name="Magnuson J."/>
            <person name="Mondo S."/>
            <person name="Nolan M."/>
            <person name="Ohm R."/>
            <person name="Pangilinan J."/>
            <person name="Park H.-J."/>
            <person name="Ramirez L."/>
            <person name="Alfaro M."/>
            <person name="Sun H."/>
            <person name="Tritt A."/>
            <person name="Yoshinaga Y."/>
            <person name="Zwiers L.-H."/>
            <person name="Turgeon B."/>
            <person name="Goodwin S."/>
            <person name="Spatafora J."/>
            <person name="Crous P."/>
            <person name="Grigoriev I."/>
        </authorList>
    </citation>
    <scope>NUCLEOTIDE SEQUENCE</scope>
    <source>
        <strain evidence="3">CBS 627.86</strain>
    </source>
</reference>
<dbReference type="SMART" id="SM00355">
    <property type="entry name" value="ZnF_C2H2"/>
    <property type="match status" value="2"/>
</dbReference>
<dbReference type="OrthoDB" id="18440at2759"/>
<evidence type="ECO:0000259" key="2">
    <source>
        <dbReference type="PROSITE" id="PS00028"/>
    </source>
</evidence>
<evidence type="ECO:0000313" key="3">
    <source>
        <dbReference type="EMBL" id="KAF2119947.1"/>
    </source>
</evidence>